<keyword evidence="5" id="KW-0411">Iron-sulfur</keyword>
<dbReference type="Gene3D" id="3.40.50.280">
    <property type="entry name" value="Cobalamin-binding domain"/>
    <property type="match status" value="1"/>
</dbReference>
<evidence type="ECO:0000256" key="5">
    <source>
        <dbReference type="ARBA" id="ARBA00023014"/>
    </source>
</evidence>
<dbReference type="InterPro" id="IPR023984">
    <property type="entry name" value="rSAM_ocin_1"/>
</dbReference>
<evidence type="ECO:0000256" key="1">
    <source>
        <dbReference type="ARBA" id="ARBA00001966"/>
    </source>
</evidence>
<dbReference type="InterPro" id="IPR006638">
    <property type="entry name" value="Elp3/MiaA/NifB-like_rSAM"/>
</dbReference>
<dbReference type="SUPFAM" id="SSF102114">
    <property type="entry name" value="Radical SAM enzymes"/>
    <property type="match status" value="1"/>
</dbReference>
<evidence type="ECO:0000313" key="8">
    <source>
        <dbReference type="Proteomes" id="UP001499854"/>
    </source>
</evidence>
<organism evidence="7 8">
    <name type="scientific">Catenulispora subtropica</name>
    <dbReference type="NCBI Taxonomy" id="450798"/>
    <lineage>
        <taxon>Bacteria</taxon>
        <taxon>Bacillati</taxon>
        <taxon>Actinomycetota</taxon>
        <taxon>Actinomycetes</taxon>
        <taxon>Catenulisporales</taxon>
        <taxon>Catenulisporaceae</taxon>
        <taxon>Catenulispora</taxon>
    </lineage>
</organism>
<evidence type="ECO:0000256" key="2">
    <source>
        <dbReference type="ARBA" id="ARBA00022691"/>
    </source>
</evidence>
<dbReference type="SMART" id="SM00729">
    <property type="entry name" value="Elp3"/>
    <property type="match status" value="1"/>
</dbReference>
<gene>
    <name evidence="7" type="ORF">GCM10009838_75790</name>
</gene>
<dbReference type="InterPro" id="IPR007197">
    <property type="entry name" value="rSAM"/>
</dbReference>
<proteinExistence type="predicted"/>
<protein>
    <submittedName>
        <fullName evidence="7">RiPP maturation radical SAM C-methyltransferase</fullName>
    </submittedName>
</protein>
<dbReference type="NCBIfam" id="TIGR03975">
    <property type="entry name" value="rSAM_ocin_1"/>
    <property type="match status" value="1"/>
</dbReference>
<evidence type="ECO:0000256" key="3">
    <source>
        <dbReference type="ARBA" id="ARBA00022723"/>
    </source>
</evidence>
<dbReference type="SFLD" id="SFLDS00029">
    <property type="entry name" value="Radical_SAM"/>
    <property type="match status" value="1"/>
</dbReference>
<dbReference type="Pfam" id="PF04055">
    <property type="entry name" value="Radical_SAM"/>
    <property type="match status" value="1"/>
</dbReference>
<evidence type="ECO:0000256" key="4">
    <source>
        <dbReference type="ARBA" id="ARBA00023004"/>
    </source>
</evidence>
<evidence type="ECO:0000313" key="7">
    <source>
        <dbReference type="EMBL" id="GAA1999233.1"/>
    </source>
</evidence>
<dbReference type="SFLD" id="SFLDG01082">
    <property type="entry name" value="B12-binding_domain_containing"/>
    <property type="match status" value="1"/>
</dbReference>
<dbReference type="PROSITE" id="PS51332">
    <property type="entry name" value="B12_BINDING"/>
    <property type="match status" value="1"/>
</dbReference>
<dbReference type="InterPro" id="IPR006158">
    <property type="entry name" value="Cobalamin-bd"/>
</dbReference>
<dbReference type="EMBL" id="BAAAQM010000064">
    <property type="protein sequence ID" value="GAA1999233.1"/>
    <property type="molecule type" value="Genomic_DNA"/>
</dbReference>
<dbReference type="InterPro" id="IPR051198">
    <property type="entry name" value="BchE-like"/>
</dbReference>
<keyword evidence="8" id="KW-1185">Reference proteome</keyword>
<comment type="caution">
    <text evidence="7">The sequence shown here is derived from an EMBL/GenBank/DDBJ whole genome shotgun (WGS) entry which is preliminary data.</text>
</comment>
<name>A0ABN2T668_9ACTN</name>
<dbReference type="PANTHER" id="PTHR43409">
    <property type="entry name" value="ANAEROBIC MAGNESIUM-PROTOPORPHYRIN IX MONOMETHYL ESTER CYCLASE-RELATED"/>
    <property type="match status" value="1"/>
</dbReference>
<dbReference type="InterPro" id="IPR058240">
    <property type="entry name" value="rSAM_sf"/>
</dbReference>
<keyword evidence="3" id="KW-0479">Metal-binding</keyword>
<keyword evidence="4" id="KW-0408">Iron</keyword>
<comment type="cofactor">
    <cofactor evidence="1">
        <name>[4Fe-4S] cluster</name>
        <dbReference type="ChEBI" id="CHEBI:49883"/>
    </cofactor>
</comment>
<reference evidence="7 8" key="1">
    <citation type="journal article" date="2019" name="Int. J. Syst. Evol. Microbiol.">
        <title>The Global Catalogue of Microorganisms (GCM) 10K type strain sequencing project: providing services to taxonomists for standard genome sequencing and annotation.</title>
        <authorList>
            <consortium name="The Broad Institute Genomics Platform"/>
            <consortium name="The Broad Institute Genome Sequencing Center for Infectious Disease"/>
            <person name="Wu L."/>
            <person name="Ma J."/>
        </authorList>
    </citation>
    <scope>NUCLEOTIDE SEQUENCE [LARGE SCALE GENOMIC DNA]</scope>
    <source>
        <strain evidence="7 8">JCM 16013</strain>
    </source>
</reference>
<sequence>MAMLRIALVNMPFADWHRPSFALSQLASLTRREFGDEVETDVVHLNQDMAEYFGVPLYTALAGTIEHLTTGLGDWLFRDVAFPDLPENSAEYFRRYYVGRRWDEFRAHIAELRDGLPRFCAELVERYDLASYDVVGFTSMFAQTAASIALARMIKQRAPSVVTVIGGANCEPPMGRELAAGVPVLDFVFQGPALHTFPAFVRHLLDGDPEGLHAIPGILSDRNCADPRYAAAVGRERDIDDYIELDYDSFVASLRGKADLTAAIDAGTQPILYFETSRGCWWGERSHCTFCGLNGLTMKYRAMDAALARRQLDRLFAYAPWCTTYACTDNIMPKNYPRDVFDHLRPPAGASIFYEVKVPVADRDMKLMARGGVNRVQPGIEALSTDTLALMGKGTTAFQNIQFLKSCSRHDVEPVWNLLVGFPGEEESVYRGYAENLPLLFHLPPPSGAFMVRFDRYSPYFTKAAEYGLKLRPMAYYRLIYPFGEAGLENFAYFFADERLAPYQLAAIKWLEPLNELTRQWTARWQEAGAEPPRLTLTVAPDGHGRIHDSRGGSPREYVIDAEDVAILHRLSSPLRPERLAAFLGRDTADVTARLIALRERCLLFEEGGRALSLVMTEETESEDAAPRDVWEIHPV</sequence>
<accession>A0ABN2T668</accession>
<dbReference type="PANTHER" id="PTHR43409:SF7">
    <property type="entry name" value="BLL1977 PROTEIN"/>
    <property type="match status" value="1"/>
</dbReference>
<dbReference type="SFLD" id="SFLDF00324">
    <property type="entry name" value="bacteriocin_maturation"/>
    <property type="match status" value="1"/>
</dbReference>
<keyword evidence="2" id="KW-0949">S-adenosyl-L-methionine</keyword>
<feature type="domain" description="B12-binding" evidence="6">
    <location>
        <begin position="105"/>
        <end position="211"/>
    </location>
</feature>
<dbReference type="Proteomes" id="UP001499854">
    <property type="component" value="Unassembled WGS sequence"/>
</dbReference>
<evidence type="ECO:0000259" key="6">
    <source>
        <dbReference type="PROSITE" id="PS51332"/>
    </source>
</evidence>